<feature type="domain" description="YegS/DAGK C-terminal" evidence="1">
    <location>
        <begin position="205"/>
        <end position="310"/>
    </location>
</feature>
<proteinExistence type="predicted"/>
<protein>
    <recommendedName>
        <fullName evidence="1">YegS/DAGK C-terminal domain-containing protein</fullName>
    </recommendedName>
</protein>
<accession>A0A1I8PEC7</accession>
<dbReference type="AlphaFoldDB" id="A0A1I8PEC7"/>
<evidence type="ECO:0000313" key="3">
    <source>
        <dbReference type="Proteomes" id="UP000095300"/>
    </source>
</evidence>
<dbReference type="VEuPathDB" id="VectorBase:SCAU007336"/>
<evidence type="ECO:0000313" key="2">
    <source>
        <dbReference type="EnsemblMetazoa" id="SCAU007336-PA"/>
    </source>
</evidence>
<dbReference type="GO" id="GO:0001727">
    <property type="term" value="F:lipid kinase activity"/>
    <property type="evidence" value="ECO:0007669"/>
    <property type="project" value="TreeGrafter"/>
</dbReference>
<dbReference type="SUPFAM" id="SSF111331">
    <property type="entry name" value="NAD kinase/diacylglycerol kinase-like"/>
    <property type="match status" value="1"/>
</dbReference>
<organism evidence="2 3">
    <name type="scientific">Stomoxys calcitrans</name>
    <name type="common">Stable fly</name>
    <name type="synonym">Conops calcitrans</name>
    <dbReference type="NCBI Taxonomy" id="35570"/>
    <lineage>
        <taxon>Eukaryota</taxon>
        <taxon>Metazoa</taxon>
        <taxon>Ecdysozoa</taxon>
        <taxon>Arthropoda</taxon>
        <taxon>Hexapoda</taxon>
        <taxon>Insecta</taxon>
        <taxon>Pterygota</taxon>
        <taxon>Neoptera</taxon>
        <taxon>Endopterygota</taxon>
        <taxon>Diptera</taxon>
        <taxon>Brachycera</taxon>
        <taxon>Muscomorpha</taxon>
        <taxon>Muscoidea</taxon>
        <taxon>Muscidae</taxon>
        <taxon>Stomoxys</taxon>
    </lineage>
</organism>
<dbReference type="GO" id="GO:0016020">
    <property type="term" value="C:membrane"/>
    <property type="evidence" value="ECO:0007669"/>
    <property type="project" value="TreeGrafter"/>
</dbReference>
<reference evidence="2" key="1">
    <citation type="submission" date="2020-05" db="UniProtKB">
        <authorList>
            <consortium name="EnsemblMetazoa"/>
        </authorList>
    </citation>
    <scope>IDENTIFICATION</scope>
    <source>
        <strain evidence="2">USDA</strain>
    </source>
</reference>
<dbReference type="InterPro" id="IPR050187">
    <property type="entry name" value="Lipid_Phosphate_FormReg"/>
</dbReference>
<dbReference type="PANTHER" id="PTHR12358:SF112">
    <property type="entry name" value="LD11247P-RELATED"/>
    <property type="match status" value="1"/>
</dbReference>
<dbReference type="Pfam" id="PF19279">
    <property type="entry name" value="YegS_C"/>
    <property type="match status" value="1"/>
</dbReference>
<dbReference type="STRING" id="35570.A0A1I8PEC7"/>
<dbReference type="Gene3D" id="2.60.200.40">
    <property type="match status" value="1"/>
</dbReference>
<name>A0A1I8PEC7_STOCA</name>
<gene>
    <name evidence="2" type="primary">106092721</name>
</gene>
<keyword evidence="3" id="KW-1185">Reference proteome</keyword>
<dbReference type="OrthoDB" id="3853857at2759"/>
<dbReference type="Proteomes" id="UP000095300">
    <property type="component" value="Unassembled WGS sequence"/>
</dbReference>
<dbReference type="GO" id="GO:0046512">
    <property type="term" value="P:sphingosine biosynthetic process"/>
    <property type="evidence" value="ECO:0007669"/>
    <property type="project" value="TreeGrafter"/>
</dbReference>
<dbReference type="EnsemblMetazoa" id="SCAU007336-RA">
    <property type="protein sequence ID" value="SCAU007336-PA"/>
    <property type="gene ID" value="SCAU007336"/>
</dbReference>
<dbReference type="PANTHER" id="PTHR12358">
    <property type="entry name" value="SPHINGOSINE KINASE"/>
    <property type="match status" value="1"/>
</dbReference>
<dbReference type="InterPro" id="IPR016064">
    <property type="entry name" value="NAD/diacylglycerol_kinase_sf"/>
</dbReference>
<dbReference type="InterPro" id="IPR045540">
    <property type="entry name" value="YegS/DAGK_C"/>
</dbReference>
<dbReference type="GO" id="GO:0005737">
    <property type="term" value="C:cytoplasm"/>
    <property type="evidence" value="ECO:0007669"/>
    <property type="project" value="TreeGrafter"/>
</dbReference>
<evidence type="ECO:0000259" key="1">
    <source>
        <dbReference type="Pfam" id="PF19279"/>
    </source>
</evidence>
<sequence>MDLVEIKMGREILYSFLSVGWGLISDIDIESERLRPLGYQRFTIWTLHRLLNLRTYRGRISYIPKTENNSDSGPLSKVATISSSSLQNKWSCNLHTSTLTKNYESNDHISVADFEDLISIETLPDQSFRSQCGSWLSTNSRKSAYYSVAESVYHSIPDISEYNDGNSEKVIYGKENLHKTCMDKKTTTNPLHCSEKWVVEDGEFVMIHAAYQTHLGRDCHFAPHSSLNDGTIHLVIIHGGISRSQLFTFLMNMSSGTHLPTENTDYIKFVRVEAFNLDPHENNGILTVDGERVKNGPLQARIIPGAINVMIPKNTN</sequence>